<reference evidence="1 2" key="1">
    <citation type="submission" date="2018-09" db="EMBL/GenBank/DDBJ databases">
        <title>Cohnella cavernae sp. nov., isolated from a karst cave.</title>
        <authorList>
            <person name="Zhu H."/>
        </authorList>
    </citation>
    <scope>NUCLEOTIDE SEQUENCE [LARGE SCALE GENOMIC DNA]</scope>
    <source>
        <strain evidence="1 2">K2E09-144</strain>
    </source>
</reference>
<evidence type="ECO:0000313" key="2">
    <source>
        <dbReference type="Proteomes" id="UP000266340"/>
    </source>
</evidence>
<protein>
    <submittedName>
        <fullName evidence="1">Uncharacterized protein</fullName>
    </submittedName>
</protein>
<sequence>MFEGIDFSPGLVTYNETQNPNYLHEEDLFQVSYNEDMYVLDLGWYGNEFALMLIRQLDWSNPIWEKRTSDLLELEPLMRECVVYVKKLLMLN</sequence>
<gene>
    <name evidence="1" type="ORF">D3H35_09290</name>
</gene>
<dbReference type="EMBL" id="QXJM01000030">
    <property type="protein sequence ID" value="RIE03741.1"/>
    <property type="molecule type" value="Genomic_DNA"/>
</dbReference>
<dbReference type="OrthoDB" id="2652925at2"/>
<name>A0A398CX07_9BACL</name>
<proteinExistence type="predicted"/>
<accession>A0A398CX07</accession>
<dbReference type="AlphaFoldDB" id="A0A398CX07"/>
<dbReference type="Proteomes" id="UP000266340">
    <property type="component" value="Unassembled WGS sequence"/>
</dbReference>
<dbReference type="RefSeq" id="WP_119148813.1">
    <property type="nucleotide sequence ID" value="NZ_JBHSOV010000021.1"/>
</dbReference>
<comment type="caution">
    <text evidence="1">The sequence shown here is derived from an EMBL/GenBank/DDBJ whole genome shotgun (WGS) entry which is preliminary data.</text>
</comment>
<keyword evidence="2" id="KW-1185">Reference proteome</keyword>
<organism evidence="1 2">
    <name type="scientific">Cohnella faecalis</name>
    <dbReference type="NCBI Taxonomy" id="2315694"/>
    <lineage>
        <taxon>Bacteria</taxon>
        <taxon>Bacillati</taxon>
        <taxon>Bacillota</taxon>
        <taxon>Bacilli</taxon>
        <taxon>Bacillales</taxon>
        <taxon>Paenibacillaceae</taxon>
        <taxon>Cohnella</taxon>
    </lineage>
</organism>
<evidence type="ECO:0000313" key="1">
    <source>
        <dbReference type="EMBL" id="RIE03741.1"/>
    </source>
</evidence>